<dbReference type="Gramene" id="mRNA:HanXRQr2_Chr15g0717041">
    <property type="protein sequence ID" value="mRNA:HanXRQr2_Chr15g0717041"/>
    <property type="gene ID" value="HanXRQr2_Chr15g0717041"/>
</dbReference>
<protein>
    <submittedName>
        <fullName evidence="1">Uncharacterized protein</fullName>
    </submittedName>
</protein>
<reference evidence="1" key="1">
    <citation type="journal article" date="2017" name="Nature">
        <title>The sunflower genome provides insights into oil metabolism, flowering and Asterid evolution.</title>
        <authorList>
            <person name="Badouin H."/>
            <person name="Gouzy J."/>
            <person name="Grassa C.J."/>
            <person name="Murat F."/>
            <person name="Staton S.E."/>
            <person name="Cottret L."/>
            <person name="Lelandais-Briere C."/>
            <person name="Owens G.L."/>
            <person name="Carrere S."/>
            <person name="Mayjonade B."/>
            <person name="Legrand L."/>
            <person name="Gill N."/>
            <person name="Kane N.C."/>
            <person name="Bowers J.E."/>
            <person name="Hubner S."/>
            <person name="Bellec A."/>
            <person name="Berard A."/>
            <person name="Berges H."/>
            <person name="Blanchet N."/>
            <person name="Boniface M.C."/>
            <person name="Brunel D."/>
            <person name="Catrice O."/>
            <person name="Chaidir N."/>
            <person name="Claudel C."/>
            <person name="Donnadieu C."/>
            <person name="Faraut T."/>
            <person name="Fievet G."/>
            <person name="Helmstetter N."/>
            <person name="King M."/>
            <person name="Knapp S.J."/>
            <person name="Lai Z."/>
            <person name="Le Paslier M.C."/>
            <person name="Lippi Y."/>
            <person name="Lorenzon L."/>
            <person name="Mandel J.R."/>
            <person name="Marage G."/>
            <person name="Marchand G."/>
            <person name="Marquand E."/>
            <person name="Bret-Mestries E."/>
            <person name="Morien E."/>
            <person name="Nambeesan S."/>
            <person name="Nguyen T."/>
            <person name="Pegot-Espagnet P."/>
            <person name="Pouilly N."/>
            <person name="Raftis F."/>
            <person name="Sallet E."/>
            <person name="Schiex T."/>
            <person name="Thomas J."/>
            <person name="Vandecasteele C."/>
            <person name="Vares D."/>
            <person name="Vear F."/>
            <person name="Vautrin S."/>
            <person name="Crespi M."/>
            <person name="Mangin B."/>
            <person name="Burke J.M."/>
            <person name="Salse J."/>
            <person name="Munos S."/>
            <person name="Vincourt P."/>
            <person name="Rieseberg L.H."/>
            <person name="Langlade N.B."/>
        </authorList>
    </citation>
    <scope>NUCLEOTIDE SEQUENCE</scope>
    <source>
        <tissue evidence="1">Leaves</tissue>
    </source>
</reference>
<evidence type="ECO:0000313" key="1">
    <source>
        <dbReference type="EMBL" id="KAF5766578.1"/>
    </source>
</evidence>
<evidence type="ECO:0000313" key="2">
    <source>
        <dbReference type="Proteomes" id="UP000215914"/>
    </source>
</evidence>
<proteinExistence type="predicted"/>
<sequence>MIQEHQTAIARMGCDDSEISGGHRFPTELFLLSLCEHSSVINGSL</sequence>
<organism evidence="1 2">
    <name type="scientific">Helianthus annuus</name>
    <name type="common">Common sunflower</name>
    <dbReference type="NCBI Taxonomy" id="4232"/>
    <lineage>
        <taxon>Eukaryota</taxon>
        <taxon>Viridiplantae</taxon>
        <taxon>Streptophyta</taxon>
        <taxon>Embryophyta</taxon>
        <taxon>Tracheophyta</taxon>
        <taxon>Spermatophyta</taxon>
        <taxon>Magnoliopsida</taxon>
        <taxon>eudicotyledons</taxon>
        <taxon>Gunneridae</taxon>
        <taxon>Pentapetalae</taxon>
        <taxon>asterids</taxon>
        <taxon>campanulids</taxon>
        <taxon>Asterales</taxon>
        <taxon>Asteraceae</taxon>
        <taxon>Asteroideae</taxon>
        <taxon>Heliantheae alliance</taxon>
        <taxon>Heliantheae</taxon>
        <taxon>Helianthus</taxon>
    </lineage>
</organism>
<keyword evidence="2" id="KW-1185">Reference proteome</keyword>
<dbReference type="Proteomes" id="UP000215914">
    <property type="component" value="Unassembled WGS sequence"/>
</dbReference>
<dbReference type="AlphaFoldDB" id="A0A9K3E4B0"/>
<gene>
    <name evidence="1" type="ORF">HanXRQr2_Chr15g0717041</name>
</gene>
<name>A0A9K3E4B0_HELAN</name>
<dbReference type="EMBL" id="MNCJ02000330">
    <property type="protein sequence ID" value="KAF5766578.1"/>
    <property type="molecule type" value="Genomic_DNA"/>
</dbReference>
<accession>A0A9K3E4B0</accession>
<comment type="caution">
    <text evidence="1">The sequence shown here is derived from an EMBL/GenBank/DDBJ whole genome shotgun (WGS) entry which is preliminary data.</text>
</comment>
<reference evidence="1" key="2">
    <citation type="submission" date="2020-06" db="EMBL/GenBank/DDBJ databases">
        <title>Helianthus annuus Genome sequencing and assembly Release 2.</title>
        <authorList>
            <person name="Gouzy J."/>
            <person name="Langlade N."/>
            <person name="Munos S."/>
        </authorList>
    </citation>
    <scope>NUCLEOTIDE SEQUENCE</scope>
    <source>
        <tissue evidence="1">Leaves</tissue>
    </source>
</reference>